<organism evidence="5 6">
    <name type="scientific">Microvenator marinus</name>
    <dbReference type="NCBI Taxonomy" id="2600177"/>
    <lineage>
        <taxon>Bacteria</taxon>
        <taxon>Deltaproteobacteria</taxon>
        <taxon>Bradymonadales</taxon>
        <taxon>Microvenatoraceae</taxon>
        <taxon>Microvenator</taxon>
    </lineage>
</organism>
<dbReference type="GO" id="GO:1990281">
    <property type="term" value="C:efflux pump complex"/>
    <property type="evidence" value="ECO:0007669"/>
    <property type="project" value="TreeGrafter"/>
</dbReference>
<evidence type="ECO:0000259" key="4">
    <source>
        <dbReference type="Pfam" id="PF25954"/>
    </source>
</evidence>
<dbReference type="Gene3D" id="2.40.30.170">
    <property type="match status" value="1"/>
</dbReference>
<dbReference type="Pfam" id="PF25954">
    <property type="entry name" value="Beta-barrel_RND_2"/>
    <property type="match status" value="1"/>
</dbReference>
<dbReference type="AlphaFoldDB" id="A0A5B8XTS7"/>
<feature type="domain" description="Multidrug resistance protein MdtA-like barrel-sandwich hybrid" evidence="3">
    <location>
        <begin position="67"/>
        <end position="203"/>
    </location>
</feature>
<evidence type="ECO:0000256" key="2">
    <source>
        <dbReference type="SAM" id="Coils"/>
    </source>
</evidence>
<dbReference type="InterPro" id="IPR058792">
    <property type="entry name" value="Beta-barrel_RND_2"/>
</dbReference>
<name>A0A5B8XTS7_9DELT</name>
<dbReference type="Gene3D" id="1.10.287.470">
    <property type="entry name" value="Helix hairpin bin"/>
    <property type="match status" value="1"/>
</dbReference>
<dbReference type="FunFam" id="2.40.30.170:FF:000010">
    <property type="entry name" value="Efflux RND transporter periplasmic adaptor subunit"/>
    <property type="match status" value="1"/>
</dbReference>
<dbReference type="InterPro" id="IPR058625">
    <property type="entry name" value="MdtA-like_BSH"/>
</dbReference>
<dbReference type="GO" id="GO:0015562">
    <property type="term" value="F:efflux transmembrane transporter activity"/>
    <property type="evidence" value="ECO:0007669"/>
    <property type="project" value="TreeGrafter"/>
</dbReference>
<dbReference type="PANTHER" id="PTHR30469">
    <property type="entry name" value="MULTIDRUG RESISTANCE PROTEIN MDTA"/>
    <property type="match status" value="1"/>
</dbReference>
<dbReference type="Pfam" id="PF25917">
    <property type="entry name" value="BSH_RND"/>
    <property type="match status" value="1"/>
</dbReference>
<dbReference type="PANTHER" id="PTHR30469:SF15">
    <property type="entry name" value="HLYD FAMILY OF SECRETION PROTEINS"/>
    <property type="match status" value="1"/>
</dbReference>
<evidence type="ECO:0000259" key="3">
    <source>
        <dbReference type="Pfam" id="PF25917"/>
    </source>
</evidence>
<feature type="coiled-coil region" evidence="2">
    <location>
        <begin position="107"/>
        <end position="134"/>
    </location>
</feature>
<dbReference type="RefSeq" id="WP_146958474.1">
    <property type="nucleotide sequence ID" value="NZ_CP042467.1"/>
</dbReference>
<evidence type="ECO:0000313" key="5">
    <source>
        <dbReference type="EMBL" id="QED26789.1"/>
    </source>
</evidence>
<feature type="domain" description="CusB-like beta-barrel" evidence="4">
    <location>
        <begin position="217"/>
        <end position="288"/>
    </location>
</feature>
<accession>A0A5B8XTS7</accession>
<dbReference type="Gene3D" id="2.40.50.100">
    <property type="match status" value="1"/>
</dbReference>
<dbReference type="KEGG" id="bbae:FRD01_05935"/>
<dbReference type="InterPro" id="IPR006143">
    <property type="entry name" value="RND_pump_MFP"/>
</dbReference>
<keyword evidence="6" id="KW-1185">Reference proteome</keyword>
<dbReference type="EMBL" id="CP042467">
    <property type="protein sequence ID" value="QED26789.1"/>
    <property type="molecule type" value="Genomic_DNA"/>
</dbReference>
<dbReference type="Proteomes" id="UP000321595">
    <property type="component" value="Chromosome"/>
</dbReference>
<keyword evidence="2" id="KW-0175">Coiled coil</keyword>
<evidence type="ECO:0000313" key="6">
    <source>
        <dbReference type="Proteomes" id="UP000321595"/>
    </source>
</evidence>
<comment type="similarity">
    <text evidence="1">Belongs to the membrane fusion protein (MFP) (TC 8.A.1) family.</text>
</comment>
<evidence type="ECO:0000256" key="1">
    <source>
        <dbReference type="ARBA" id="ARBA00009477"/>
    </source>
</evidence>
<proteinExistence type="inferred from homology"/>
<dbReference type="NCBIfam" id="TIGR01730">
    <property type="entry name" value="RND_mfp"/>
    <property type="match status" value="1"/>
</dbReference>
<dbReference type="OrthoDB" id="9772050at2"/>
<gene>
    <name evidence="5" type="ORF">FRD01_05935</name>
</gene>
<protein>
    <submittedName>
        <fullName evidence="5">Efflux RND transporter periplasmic adaptor subunit</fullName>
    </submittedName>
</protein>
<reference evidence="5 6" key="1">
    <citation type="submission" date="2019-08" db="EMBL/GenBank/DDBJ databases">
        <authorList>
            <person name="Liang Q."/>
        </authorList>
    </citation>
    <scope>NUCLEOTIDE SEQUENCE [LARGE SCALE GENOMIC DNA]</scope>
    <source>
        <strain evidence="5 6">V1718</strain>
    </source>
</reference>
<sequence length="289" mass="30819">MNIRTMIILAALVLWGCGGEGEKVSLPVDVEPAKPKVQTPNIGKIANGTGDINTNLTLAGTVETYRDAKVAAGVSGVVEKVLVEEGQVVKAGDVLVEIDPATYRLRVRQAEAARRRGEAQVAMLEKQFNRAKQLLDRNAATQADFDMISGQLEVARAGVAEAEVGVQMARNMLSDSKVSAPYDAVVTRVAVSEGDFAAAGPTALIELAEISRLRARIEVPESYLARVTIGQDITLRVPSAGKSLNAKVESINPLIKPGTRSFAALMELENTDLELRPGMFVEATIGGQR</sequence>
<dbReference type="SUPFAM" id="SSF111369">
    <property type="entry name" value="HlyD-like secretion proteins"/>
    <property type="match status" value="1"/>
</dbReference>